<gene>
    <name evidence="2" type="ORF">Tdes44962_MAKER04414</name>
</gene>
<keyword evidence="3" id="KW-1185">Reference proteome</keyword>
<evidence type="ECO:0000313" key="2">
    <source>
        <dbReference type="EMBL" id="KAH9824464.1"/>
    </source>
</evidence>
<accession>A0A9W7SMM4</accession>
<evidence type="ECO:0000256" key="1">
    <source>
        <dbReference type="SAM" id="MobiDB-lite"/>
    </source>
</evidence>
<reference evidence="2 3" key="1">
    <citation type="journal article" date="2018" name="IMA Fungus">
        <title>IMA Genome-F 10: Nine draft genome sequences of Claviceps purpurea s.lat., including C. arundinis, C. humidiphila, and C. cf. spartinae, pseudomolecules for the pitch canker pathogen Fusarium circinatum, draft genome of Davidsoniella eucalypti, Grosmannia galeiformis, Quambalaria eucalypti, and Teratosphaeria destructans.</title>
        <authorList>
            <person name="Wingfield B.D."/>
            <person name="Liu M."/>
            <person name="Nguyen H.D."/>
            <person name="Lane F.A."/>
            <person name="Morgan S.W."/>
            <person name="De Vos L."/>
            <person name="Wilken P.M."/>
            <person name="Duong T.A."/>
            <person name="Aylward J."/>
            <person name="Coetzee M.P."/>
            <person name="Dadej K."/>
            <person name="De Beer Z.W."/>
            <person name="Findlay W."/>
            <person name="Havenga M."/>
            <person name="Kolarik M."/>
            <person name="Menzies J.G."/>
            <person name="Naidoo K."/>
            <person name="Pochopski O."/>
            <person name="Shoukouhi P."/>
            <person name="Santana Q.C."/>
            <person name="Seifert K.A."/>
            <person name="Soal N."/>
            <person name="Steenkamp E.T."/>
            <person name="Tatham C.T."/>
            <person name="van der Nest M.A."/>
            <person name="Wingfield M.J."/>
        </authorList>
    </citation>
    <scope>NUCLEOTIDE SEQUENCE [LARGE SCALE GENOMIC DNA]</scope>
    <source>
        <strain evidence="2">CMW44962</strain>
    </source>
</reference>
<dbReference type="Proteomes" id="UP001138500">
    <property type="component" value="Unassembled WGS sequence"/>
</dbReference>
<protein>
    <submittedName>
        <fullName evidence="2">Uncharacterized protein</fullName>
    </submittedName>
</protein>
<reference evidence="2 3" key="2">
    <citation type="journal article" date="2021" name="Curr. Genet.">
        <title>Genetic response to nitrogen starvation in the aggressive Eucalyptus foliar pathogen Teratosphaeria destructans.</title>
        <authorList>
            <person name="Havenga M."/>
            <person name="Wingfield B.D."/>
            <person name="Wingfield M.J."/>
            <person name="Dreyer L.L."/>
            <person name="Roets F."/>
            <person name="Aylward J."/>
        </authorList>
    </citation>
    <scope>NUCLEOTIDE SEQUENCE [LARGE SCALE GENOMIC DNA]</scope>
    <source>
        <strain evidence="2">CMW44962</strain>
    </source>
</reference>
<organism evidence="2 3">
    <name type="scientific">Teratosphaeria destructans</name>
    <dbReference type="NCBI Taxonomy" id="418781"/>
    <lineage>
        <taxon>Eukaryota</taxon>
        <taxon>Fungi</taxon>
        <taxon>Dikarya</taxon>
        <taxon>Ascomycota</taxon>
        <taxon>Pezizomycotina</taxon>
        <taxon>Dothideomycetes</taxon>
        <taxon>Dothideomycetidae</taxon>
        <taxon>Mycosphaerellales</taxon>
        <taxon>Teratosphaeriaceae</taxon>
        <taxon>Teratosphaeria</taxon>
    </lineage>
</organism>
<evidence type="ECO:0000313" key="3">
    <source>
        <dbReference type="Proteomes" id="UP001138500"/>
    </source>
</evidence>
<sequence>MALIPTSLASDNGVYSSSQDSSISAQARRSPTPGSLSHKDRTSWLQFQTCEHAQDFLYDNLR</sequence>
<dbReference type="EMBL" id="RIBY02002156">
    <property type="protein sequence ID" value="KAH9824464.1"/>
    <property type="molecule type" value="Genomic_DNA"/>
</dbReference>
<feature type="region of interest" description="Disordered" evidence="1">
    <location>
        <begin position="1"/>
        <end position="41"/>
    </location>
</feature>
<proteinExistence type="predicted"/>
<comment type="caution">
    <text evidence="2">The sequence shown here is derived from an EMBL/GenBank/DDBJ whole genome shotgun (WGS) entry which is preliminary data.</text>
</comment>
<name>A0A9W7SMM4_9PEZI</name>
<feature type="compositionally biased region" description="Low complexity" evidence="1">
    <location>
        <begin position="16"/>
        <end position="30"/>
    </location>
</feature>
<dbReference type="AlphaFoldDB" id="A0A9W7SMM4"/>